<evidence type="ECO:0000259" key="3">
    <source>
        <dbReference type="PROSITE" id="PS50056"/>
    </source>
</evidence>
<evidence type="ECO:0000259" key="2">
    <source>
        <dbReference type="PROSITE" id="PS50055"/>
    </source>
</evidence>
<dbReference type="InterPro" id="IPR050348">
    <property type="entry name" value="Protein-Tyr_Phosphatase"/>
</dbReference>
<dbReference type="RefSeq" id="YP_001029374.1">
    <property type="nucleotide sequence ID" value="NC_008876.1"/>
</dbReference>
<evidence type="ECO:0000256" key="1">
    <source>
        <dbReference type="ARBA" id="ARBA00009580"/>
    </source>
</evidence>
<dbReference type="Proteomes" id="UP000203987">
    <property type="component" value="Genome"/>
</dbReference>
<dbReference type="InterPro" id="IPR003595">
    <property type="entry name" value="Tyr_Pase_cat"/>
</dbReference>
<dbReference type="InterPro" id="IPR029021">
    <property type="entry name" value="Prot-tyrosine_phosphatase-like"/>
</dbReference>
<evidence type="ECO:0000313" key="5">
    <source>
        <dbReference type="Proteomes" id="UP000203987"/>
    </source>
</evidence>
<dbReference type="InterPro" id="IPR000242">
    <property type="entry name" value="PTP_cat"/>
</dbReference>
<dbReference type="PANTHER" id="PTHR19134">
    <property type="entry name" value="RECEPTOR-TYPE TYROSINE-PROTEIN PHOSPHATASE"/>
    <property type="match status" value="1"/>
</dbReference>
<reference evidence="4 5" key="1">
    <citation type="journal article" date="2007" name="J. Virol.">
        <title>Genomic and morphological features of a banchine polydnavirus: comparison with bracoviruses and ichnoviruses.</title>
        <authorList>
            <person name="Lapointe R."/>
            <person name="Tanaka K."/>
            <person name="Barney W.E."/>
            <person name="Whitfield J.B."/>
            <person name="Banks J.C."/>
            <person name="Beliveau C."/>
            <person name="Stoltz D."/>
            <person name="Webb B.A."/>
            <person name="Cusson M."/>
        </authorList>
    </citation>
    <scope>NUCLEOTIDE SEQUENCE [LARGE SCALE GENOMIC DNA]</scope>
</reference>
<dbReference type="Gene3D" id="3.90.190.10">
    <property type="entry name" value="Protein tyrosine phosphatase superfamily"/>
    <property type="match status" value="1"/>
</dbReference>
<sequence>MIHVGTQTGKYFAESIQYYLELKSFQSQSDFTVKHIVSVPHRRPVTNMGNLFGISDKSSVTELTDAELTDAELTNVELIDAELTNADPIEDRSINVDSNHHRSINNEQKLEHRMMWLSSWRPFRPAVISLPNSLSIQAFSDPKNRMKNRHSNIPCWDHSRVILSESDDFVSANASDYIHANYVRSLRKGQDLIATQAPMDETIDDFFDMITQQNSRIIVVLTKIIENNEEKCYPYWSMKTNEIRKTRKYIVEVKEKFDKSGYMKYILRLINIKSGKNNGDISLFHYIDWPHNDIPQNVLQFLNFIKAINDEEQVPQQLVGHNLGPIVVHGSAGVGRTVSFCVIILCIDLSFCKIRCKVDDVLEYVWKMRYSDLPTVRQCEFIHFAIRNFIMLNKKIVC</sequence>
<protein>
    <submittedName>
        <fullName evidence="4">GfV-B33-ORF1</fullName>
    </submittedName>
</protein>
<dbReference type="InterPro" id="IPR000387">
    <property type="entry name" value="Tyr_Pase_dom"/>
</dbReference>
<dbReference type="SUPFAM" id="SSF52799">
    <property type="entry name" value="(Phosphotyrosine protein) phosphatases II"/>
    <property type="match status" value="1"/>
</dbReference>
<comment type="similarity">
    <text evidence="1">Belongs to the protein-tyrosine phosphatase family.</text>
</comment>
<dbReference type="SMART" id="SM00194">
    <property type="entry name" value="PTPc"/>
    <property type="match status" value="1"/>
</dbReference>
<dbReference type="PRINTS" id="PR00700">
    <property type="entry name" value="PRTYPHPHTASE"/>
</dbReference>
<dbReference type="PROSITE" id="PS50055">
    <property type="entry name" value="TYR_PHOSPHATASE_PTP"/>
    <property type="match status" value="1"/>
</dbReference>
<dbReference type="PROSITE" id="PS50056">
    <property type="entry name" value="TYR_PHOSPHATASE_2"/>
    <property type="match status" value="1"/>
</dbReference>
<feature type="domain" description="Tyrosine-protein phosphatase" evidence="2">
    <location>
        <begin position="142"/>
        <end position="389"/>
    </location>
</feature>
<evidence type="ECO:0000313" key="4">
    <source>
        <dbReference type="EMBL" id="BAF45503.1"/>
    </source>
</evidence>
<accession>A2PZT1</accession>
<dbReference type="Pfam" id="PF00102">
    <property type="entry name" value="Y_phosphatase"/>
    <property type="match status" value="1"/>
</dbReference>
<dbReference type="SMART" id="SM00404">
    <property type="entry name" value="PTPc_motif"/>
    <property type="match status" value="1"/>
</dbReference>
<feature type="domain" description="Tyrosine specific protein phosphatases" evidence="3">
    <location>
        <begin position="299"/>
        <end position="380"/>
    </location>
</feature>
<dbReference type="PANTHER" id="PTHR19134:SF449">
    <property type="entry name" value="TYROSINE-PROTEIN PHOSPHATASE 1"/>
    <property type="match status" value="1"/>
</dbReference>
<name>A2PZT1_9VIRU</name>
<dbReference type="KEGG" id="vg:5179562"/>
<dbReference type="OrthoDB" id="30818at10239"/>
<dbReference type="GO" id="GO:0004725">
    <property type="term" value="F:protein tyrosine phosphatase activity"/>
    <property type="evidence" value="ECO:0007669"/>
    <property type="project" value="InterPro"/>
</dbReference>
<dbReference type="EMBL" id="AB289945">
    <property type="protein sequence ID" value="BAF45503.1"/>
    <property type="molecule type" value="Genomic_DNA"/>
</dbReference>
<organism evidence="4 5">
    <name type="scientific">Ichnoviriform fumiferanae</name>
    <dbReference type="NCBI Taxonomy" id="419435"/>
    <lineage>
        <taxon>Viruses</taxon>
        <taxon>Viruses incertae sedis</taxon>
        <taxon>Polydnaviriformidae</taxon>
        <taxon>Ichnoviriform</taxon>
    </lineage>
</organism>
<proteinExistence type="inferred from homology"/>
<dbReference type="CDD" id="cd00047">
    <property type="entry name" value="PTPc"/>
    <property type="match status" value="1"/>
</dbReference>
<dbReference type="GeneID" id="5179562"/>